<comment type="cofactor">
    <cofactor evidence="2">
        <name>Mn(2+)</name>
        <dbReference type="ChEBI" id="CHEBI:29035"/>
    </cofactor>
</comment>
<dbReference type="AlphaFoldDB" id="A0A0G0HXQ3"/>
<keyword evidence="8" id="KW-0464">Manganese</keyword>
<dbReference type="Gene3D" id="3.40.1450.10">
    <property type="entry name" value="BPG-independent phosphoglycerate mutase, domain B"/>
    <property type="match status" value="1"/>
</dbReference>
<dbReference type="SUPFAM" id="SSF64158">
    <property type="entry name" value="2,3-Bisphosphoglycerate-independent phosphoglycerate mutase, substrate-binding domain"/>
    <property type="match status" value="1"/>
</dbReference>
<dbReference type="GO" id="GO:0006096">
    <property type="term" value="P:glycolytic process"/>
    <property type="evidence" value="ECO:0007669"/>
    <property type="project" value="UniProtKB-UniRule"/>
</dbReference>
<protein>
    <recommendedName>
        <fullName evidence="10">2,3-bisphosphoglycerate-independent phosphoglycerate mutase</fullName>
        <ecNumber evidence="10">5.4.2.12</ecNumber>
    </recommendedName>
</protein>
<comment type="similarity">
    <text evidence="5">Belongs to the BPG-independent phosphoglycerate mutase family.</text>
</comment>
<dbReference type="EMBL" id="LBTR01000050">
    <property type="protein sequence ID" value="KKQ43355.1"/>
    <property type="molecule type" value="Genomic_DNA"/>
</dbReference>
<dbReference type="NCBIfam" id="TIGR01307">
    <property type="entry name" value="pgm_bpd_ind"/>
    <property type="match status" value="1"/>
</dbReference>
<dbReference type="EC" id="5.4.2.12" evidence="10"/>
<dbReference type="SUPFAM" id="SSF53649">
    <property type="entry name" value="Alkaline phosphatase-like"/>
    <property type="match status" value="1"/>
</dbReference>
<keyword evidence="9" id="KW-0413">Isomerase</keyword>
<dbReference type="Pfam" id="PF06415">
    <property type="entry name" value="iPGM_N"/>
    <property type="match status" value="1"/>
</dbReference>
<evidence type="ECO:0000256" key="1">
    <source>
        <dbReference type="ARBA" id="ARBA00000370"/>
    </source>
</evidence>
<dbReference type="InterPro" id="IPR011258">
    <property type="entry name" value="BPG-indep_PGM_N"/>
</dbReference>
<dbReference type="Proteomes" id="UP000034603">
    <property type="component" value="Unassembled WGS sequence"/>
</dbReference>
<dbReference type="UniPathway" id="UPA00109">
    <property type="reaction ID" value="UER00186"/>
</dbReference>
<evidence type="ECO:0000256" key="4">
    <source>
        <dbReference type="ARBA" id="ARBA00004798"/>
    </source>
</evidence>
<proteinExistence type="inferred from homology"/>
<comment type="pathway">
    <text evidence="4">Carbohydrate degradation; glycolysis; pyruvate from D-glyceraldehyde 3-phosphate: step 3/5.</text>
</comment>
<evidence type="ECO:0000256" key="7">
    <source>
        <dbReference type="ARBA" id="ARBA00023152"/>
    </source>
</evidence>
<name>A0A0G0HXQ3_9BACT</name>
<accession>A0A0G0HXQ3</accession>
<dbReference type="Pfam" id="PF01676">
    <property type="entry name" value="Metalloenzyme"/>
    <property type="match status" value="1"/>
</dbReference>
<evidence type="ECO:0000313" key="14">
    <source>
        <dbReference type="Proteomes" id="UP000034603"/>
    </source>
</evidence>
<dbReference type="PANTHER" id="PTHR31637:SF0">
    <property type="entry name" value="2,3-BISPHOSPHOGLYCERATE-INDEPENDENT PHOSPHOGLYCERATE MUTASE"/>
    <property type="match status" value="1"/>
</dbReference>
<dbReference type="Gene3D" id="3.40.720.10">
    <property type="entry name" value="Alkaline Phosphatase, subunit A"/>
    <property type="match status" value="1"/>
</dbReference>
<comment type="caution">
    <text evidence="13">The sequence shown here is derived from an EMBL/GenBank/DDBJ whole genome shotgun (WGS) entry which is preliminary data.</text>
</comment>
<dbReference type="GO" id="GO:0006007">
    <property type="term" value="P:glucose catabolic process"/>
    <property type="evidence" value="ECO:0007669"/>
    <property type="project" value="InterPro"/>
</dbReference>
<evidence type="ECO:0000313" key="13">
    <source>
        <dbReference type="EMBL" id="KKQ43355.1"/>
    </source>
</evidence>
<keyword evidence="6" id="KW-0479">Metal-binding</keyword>
<feature type="domain" description="Metalloenzyme" evidence="11">
    <location>
        <begin position="10"/>
        <end position="420"/>
    </location>
</feature>
<feature type="domain" description="BPG-independent PGAM N-terminal" evidence="12">
    <location>
        <begin position="86"/>
        <end position="323"/>
    </location>
</feature>
<dbReference type="GO" id="GO:0030145">
    <property type="term" value="F:manganese ion binding"/>
    <property type="evidence" value="ECO:0007669"/>
    <property type="project" value="InterPro"/>
</dbReference>
<dbReference type="CDD" id="cd16010">
    <property type="entry name" value="iPGM"/>
    <property type="match status" value="1"/>
</dbReference>
<evidence type="ECO:0000256" key="10">
    <source>
        <dbReference type="NCBIfam" id="TIGR01307"/>
    </source>
</evidence>
<evidence type="ECO:0000256" key="5">
    <source>
        <dbReference type="ARBA" id="ARBA00008819"/>
    </source>
</evidence>
<dbReference type="PATRIC" id="fig|1618546.3.peg.973"/>
<evidence type="ECO:0000256" key="2">
    <source>
        <dbReference type="ARBA" id="ARBA00001936"/>
    </source>
</evidence>
<dbReference type="InterPro" id="IPR005995">
    <property type="entry name" value="Pgm_bpd_ind"/>
</dbReference>
<reference evidence="13 14" key="1">
    <citation type="journal article" date="2015" name="Nature">
        <title>rRNA introns, odd ribosomes, and small enigmatic genomes across a large radiation of phyla.</title>
        <authorList>
            <person name="Brown C.T."/>
            <person name="Hug L.A."/>
            <person name="Thomas B.C."/>
            <person name="Sharon I."/>
            <person name="Castelle C.J."/>
            <person name="Singh A."/>
            <person name="Wilkins M.J."/>
            <person name="Williams K.H."/>
            <person name="Banfield J.F."/>
        </authorList>
    </citation>
    <scope>NUCLEOTIDE SEQUENCE [LARGE SCALE GENOMIC DNA]</scope>
</reference>
<gene>
    <name evidence="13" type="ORF">US62_C0050G0010</name>
</gene>
<evidence type="ECO:0000259" key="11">
    <source>
        <dbReference type="Pfam" id="PF01676"/>
    </source>
</evidence>
<evidence type="ECO:0000256" key="8">
    <source>
        <dbReference type="ARBA" id="ARBA00023211"/>
    </source>
</evidence>
<dbReference type="FunFam" id="3.40.1450.10:FF:000002">
    <property type="entry name" value="2,3-bisphosphoglycerate-independent phosphoglycerate mutase"/>
    <property type="match status" value="1"/>
</dbReference>
<dbReference type="GO" id="GO:0005829">
    <property type="term" value="C:cytosol"/>
    <property type="evidence" value="ECO:0007669"/>
    <property type="project" value="TreeGrafter"/>
</dbReference>
<evidence type="ECO:0000259" key="12">
    <source>
        <dbReference type="Pfam" id="PF06415"/>
    </source>
</evidence>
<sequence>MSLNSKPKFVVLVILDGWGIATPGAGNAITLSNTPNINKFLASYPHTQLEAAGQAVGLPRGEDGNTETGHINLGAGSIIYQDLERINMSISDGSFFENKILLSAIENSKKNNSNLHLMGLIGTGGVHSNLNHLYALIHLAALHKFNSLYLHLFTDGRDSPQTSSKAVLAGIQKLLDKEKVGSIASIMGRYWAMDRDQRWDRTEKAYKALTQGTGKIYDNIATAMDDSYSKGITDEFIEPILIKNKEGKINLISKNDSAIFFNFRVDRPRQLTKAFVYKDFASAKSDYDSNPYKKTPTDPSSIKLFERGARIENLFFVTMTEYSRSLVDEGTQVAFPPDTVTMPLSSVISNNNLRQLKVTESEKERFVTFYFNGFREKPFTNEEKVIIPSSKVPTYDQKPEMMAQEITSVLVEKLKNGDYSGYGRPYRKYRSYCKSCRKS</sequence>
<dbReference type="GO" id="GO:0004619">
    <property type="term" value="F:phosphoglycerate mutase activity"/>
    <property type="evidence" value="ECO:0007669"/>
    <property type="project" value="UniProtKB-UniRule"/>
</dbReference>
<evidence type="ECO:0000256" key="6">
    <source>
        <dbReference type="ARBA" id="ARBA00022723"/>
    </source>
</evidence>
<dbReference type="InterPro" id="IPR036646">
    <property type="entry name" value="PGAM_B_sf"/>
</dbReference>
<evidence type="ECO:0000256" key="9">
    <source>
        <dbReference type="ARBA" id="ARBA00023235"/>
    </source>
</evidence>
<organism evidence="13 14">
    <name type="scientific">Candidatus Woesebacteria bacterium GW2011_GWA1_37_8</name>
    <dbReference type="NCBI Taxonomy" id="1618546"/>
    <lineage>
        <taxon>Bacteria</taxon>
        <taxon>Candidatus Woeseibacteriota</taxon>
    </lineage>
</organism>
<comment type="function">
    <text evidence="3">Catalyzes the interconversion of 2-phosphoglycerate and 3-phosphoglycerate.</text>
</comment>
<evidence type="ECO:0000256" key="3">
    <source>
        <dbReference type="ARBA" id="ARBA00002315"/>
    </source>
</evidence>
<dbReference type="PANTHER" id="PTHR31637">
    <property type="entry name" value="2,3-BISPHOSPHOGLYCERATE-INDEPENDENT PHOSPHOGLYCERATE MUTASE"/>
    <property type="match status" value="1"/>
</dbReference>
<keyword evidence="7" id="KW-0324">Glycolysis</keyword>
<comment type="catalytic activity">
    <reaction evidence="1">
        <text>(2R)-2-phosphoglycerate = (2R)-3-phosphoglycerate</text>
        <dbReference type="Rhea" id="RHEA:15901"/>
        <dbReference type="ChEBI" id="CHEBI:58272"/>
        <dbReference type="ChEBI" id="CHEBI:58289"/>
        <dbReference type="EC" id="5.4.2.12"/>
    </reaction>
</comment>
<dbReference type="InterPro" id="IPR017850">
    <property type="entry name" value="Alkaline_phosphatase_core_sf"/>
</dbReference>
<dbReference type="InterPro" id="IPR006124">
    <property type="entry name" value="Metalloenzyme"/>
</dbReference>